<dbReference type="AlphaFoldDB" id="A0A1D7QDN9"/>
<accession>A0A1D7QDN9</accession>
<keyword evidence="1" id="KW-0732">Signal</keyword>
<keyword evidence="3" id="KW-1185">Reference proteome</keyword>
<dbReference type="EMBL" id="CP017141">
    <property type="protein sequence ID" value="AOM76767.1"/>
    <property type="molecule type" value="Genomic_DNA"/>
</dbReference>
<protein>
    <recommendedName>
        <fullName evidence="4">Lumazine-binding</fullName>
    </recommendedName>
</protein>
<organism evidence="2 3">
    <name type="scientific">Pedobacter steynii</name>
    <dbReference type="NCBI Taxonomy" id="430522"/>
    <lineage>
        <taxon>Bacteria</taxon>
        <taxon>Pseudomonadati</taxon>
        <taxon>Bacteroidota</taxon>
        <taxon>Sphingobacteriia</taxon>
        <taxon>Sphingobacteriales</taxon>
        <taxon>Sphingobacteriaceae</taxon>
        <taxon>Pedobacter</taxon>
    </lineage>
</organism>
<evidence type="ECO:0008006" key="4">
    <source>
        <dbReference type="Google" id="ProtNLM"/>
    </source>
</evidence>
<dbReference type="InterPro" id="IPR032710">
    <property type="entry name" value="NTF2-like_dom_sf"/>
</dbReference>
<evidence type="ECO:0000313" key="2">
    <source>
        <dbReference type="EMBL" id="AOM76767.1"/>
    </source>
</evidence>
<sequence>MKKYSCLILLLLMTFSKAFTQENNPEEALIRQSINHLFEGMKKGDSSLTHSAFSDQCIMQTIVTPKNEAPKVKTSSLSDFLKFIGSPHKEQFDERIVFTKILIDGNLASVWTEYKFYVDERLSHCGVNSFQLFKGKDGWKVIYLIDTRRKENCGA</sequence>
<feature type="signal peptide" evidence="1">
    <location>
        <begin position="1"/>
        <end position="20"/>
    </location>
</feature>
<evidence type="ECO:0000313" key="3">
    <source>
        <dbReference type="Proteomes" id="UP000094313"/>
    </source>
</evidence>
<gene>
    <name evidence="2" type="ORF">BFS30_06070</name>
</gene>
<feature type="chain" id="PRO_5009098435" description="Lumazine-binding" evidence="1">
    <location>
        <begin position="21"/>
        <end position="155"/>
    </location>
</feature>
<dbReference type="KEGG" id="psty:BFS30_06070"/>
<dbReference type="RefSeq" id="WP_069378460.1">
    <property type="nucleotide sequence ID" value="NZ_CP017141.1"/>
</dbReference>
<dbReference type="Gene3D" id="3.10.450.50">
    <property type="match status" value="1"/>
</dbReference>
<evidence type="ECO:0000256" key="1">
    <source>
        <dbReference type="SAM" id="SignalP"/>
    </source>
</evidence>
<dbReference type="SUPFAM" id="SSF54427">
    <property type="entry name" value="NTF2-like"/>
    <property type="match status" value="1"/>
</dbReference>
<reference evidence="2 3" key="1">
    <citation type="submission" date="2016-08" db="EMBL/GenBank/DDBJ databases">
        <authorList>
            <person name="Seilhamer J.J."/>
        </authorList>
    </citation>
    <scope>NUCLEOTIDE SEQUENCE [LARGE SCALE GENOMIC DNA]</scope>
    <source>
        <strain evidence="2 3">DX4</strain>
    </source>
</reference>
<dbReference type="Proteomes" id="UP000094313">
    <property type="component" value="Chromosome"/>
</dbReference>
<name>A0A1D7QDN9_9SPHI</name>
<proteinExistence type="predicted"/>